<reference evidence="4" key="1">
    <citation type="submission" date="2021-01" db="EMBL/GenBank/DDBJ databases">
        <authorList>
            <person name="Corre E."/>
            <person name="Pelletier E."/>
            <person name="Niang G."/>
            <person name="Scheremetjew M."/>
            <person name="Finn R."/>
            <person name="Kale V."/>
            <person name="Holt S."/>
            <person name="Cochrane G."/>
            <person name="Meng A."/>
            <person name="Brown T."/>
            <person name="Cohen L."/>
        </authorList>
    </citation>
    <scope>NUCLEOTIDE SEQUENCE</scope>
    <source>
        <strain evidence="4">CCMP645</strain>
    </source>
</reference>
<evidence type="ECO:0000256" key="1">
    <source>
        <dbReference type="PROSITE-ProRule" id="PRU00175"/>
    </source>
</evidence>
<evidence type="ECO:0000313" key="4">
    <source>
        <dbReference type="EMBL" id="CAE0757550.1"/>
    </source>
</evidence>
<sequence length="154" mass="17967">MGNKQGKTREPIDPQFLRPSGLYPHTEYDERVLRRLILDRKLAPCYRGVEDPAPDREECPICMLFYPGGLNRSICCKKPICTECYLQVTPRSSKNASCPYCKRANYAVDFRGPLSALEQQKLQSDEQRVIELQIESQVRQARRRSRERRCSRRS</sequence>
<dbReference type="GO" id="GO:0008270">
    <property type="term" value="F:zinc ion binding"/>
    <property type="evidence" value="ECO:0007669"/>
    <property type="project" value="UniProtKB-KW"/>
</dbReference>
<dbReference type="GO" id="GO:0005737">
    <property type="term" value="C:cytoplasm"/>
    <property type="evidence" value="ECO:0007669"/>
    <property type="project" value="TreeGrafter"/>
</dbReference>
<dbReference type="InterPro" id="IPR013083">
    <property type="entry name" value="Znf_RING/FYVE/PHD"/>
</dbReference>
<dbReference type="EMBL" id="HBIZ01016380">
    <property type="protein sequence ID" value="CAE0757550.1"/>
    <property type="molecule type" value="Transcribed_RNA"/>
</dbReference>
<proteinExistence type="predicted"/>
<feature type="domain" description="RING-type" evidence="3">
    <location>
        <begin position="59"/>
        <end position="102"/>
    </location>
</feature>
<dbReference type="InterPro" id="IPR001841">
    <property type="entry name" value="Znf_RING"/>
</dbReference>
<gene>
    <name evidence="4" type="ORF">PCAR00345_LOCUS10144</name>
</gene>
<dbReference type="PROSITE" id="PS50089">
    <property type="entry name" value="ZF_RING_2"/>
    <property type="match status" value="1"/>
</dbReference>
<dbReference type="AlphaFoldDB" id="A0A7S4B8F4"/>
<dbReference type="PANTHER" id="PTHR31315:SF1">
    <property type="entry name" value="PROTEIN SIP5"/>
    <property type="match status" value="1"/>
</dbReference>
<keyword evidence="1" id="KW-0862">Zinc</keyword>
<organism evidence="4">
    <name type="scientific">Chrysotila carterae</name>
    <name type="common">Marine alga</name>
    <name type="synonym">Syracosphaera carterae</name>
    <dbReference type="NCBI Taxonomy" id="13221"/>
    <lineage>
        <taxon>Eukaryota</taxon>
        <taxon>Haptista</taxon>
        <taxon>Haptophyta</taxon>
        <taxon>Prymnesiophyceae</taxon>
        <taxon>Isochrysidales</taxon>
        <taxon>Isochrysidaceae</taxon>
        <taxon>Chrysotila</taxon>
    </lineage>
</organism>
<dbReference type="SUPFAM" id="SSF57850">
    <property type="entry name" value="RING/U-box"/>
    <property type="match status" value="1"/>
</dbReference>
<dbReference type="Gene3D" id="3.30.40.10">
    <property type="entry name" value="Zinc/RING finger domain, C3HC4 (zinc finger)"/>
    <property type="match status" value="1"/>
</dbReference>
<evidence type="ECO:0000256" key="2">
    <source>
        <dbReference type="SAM" id="MobiDB-lite"/>
    </source>
</evidence>
<keyword evidence="1" id="KW-0479">Metal-binding</keyword>
<accession>A0A7S4B8F4</accession>
<name>A0A7S4B8F4_CHRCT</name>
<evidence type="ECO:0000259" key="3">
    <source>
        <dbReference type="PROSITE" id="PS50089"/>
    </source>
</evidence>
<dbReference type="InterPro" id="IPR039301">
    <property type="entry name" value="Sip5/DA2"/>
</dbReference>
<protein>
    <recommendedName>
        <fullName evidence="3">RING-type domain-containing protein</fullName>
    </recommendedName>
</protein>
<keyword evidence="1" id="KW-0863">Zinc-finger</keyword>
<dbReference type="PANTHER" id="PTHR31315">
    <property type="entry name" value="PROTEIN SIP5"/>
    <property type="match status" value="1"/>
</dbReference>
<feature type="region of interest" description="Disordered" evidence="2">
    <location>
        <begin position="1"/>
        <end position="20"/>
    </location>
</feature>